<dbReference type="Gene3D" id="3.40.50.620">
    <property type="entry name" value="HUPs"/>
    <property type="match status" value="1"/>
</dbReference>
<feature type="non-terminal residue" evidence="2">
    <location>
        <position position="1"/>
    </location>
</feature>
<dbReference type="EMBL" id="JANWTP010000100">
    <property type="protein sequence ID" value="MDC8640154.1"/>
    <property type="molecule type" value="Genomic_DNA"/>
</dbReference>
<evidence type="ECO:0000313" key="3">
    <source>
        <dbReference type="Proteomes" id="UP001140230"/>
    </source>
</evidence>
<reference evidence="2" key="1">
    <citation type="journal article" date="2022" name="Phytopathology">
        <title>Whole genome sequencing-based tracing of a 2022 introduction and outbreak of Xanthomonas hortorum pv. pelargonii.</title>
        <authorList>
            <person name="Iruegas Bocardo F."/>
            <person name="Weisberg A.J."/>
            <person name="Riutta E.R."/>
            <person name="Kilday K.B."/>
            <person name="Bonkowski J.C."/>
            <person name="Creswell T.C."/>
            <person name="Daughtrey M."/>
            <person name="Rane K.K."/>
            <person name="Grunwald N.J."/>
            <person name="Chang J.H."/>
            <person name="Putnam M."/>
        </authorList>
    </citation>
    <scope>NUCLEOTIDE SEQUENCE</scope>
    <source>
        <strain evidence="2">22-338</strain>
    </source>
</reference>
<dbReference type="GO" id="GO:0006529">
    <property type="term" value="P:asparagine biosynthetic process"/>
    <property type="evidence" value="ECO:0007669"/>
    <property type="project" value="InterPro"/>
</dbReference>
<protein>
    <submittedName>
        <fullName evidence="2">Asparagine synthase C-terminal domain-containing protein</fullName>
    </submittedName>
</protein>
<dbReference type="InterPro" id="IPR014729">
    <property type="entry name" value="Rossmann-like_a/b/a_fold"/>
</dbReference>
<dbReference type="RefSeq" id="WP_273664607.1">
    <property type="nucleotide sequence ID" value="NZ_JANWTP010000100.1"/>
</dbReference>
<dbReference type="GO" id="GO:0004066">
    <property type="term" value="F:asparagine synthase (glutamine-hydrolyzing) activity"/>
    <property type="evidence" value="ECO:0007669"/>
    <property type="project" value="InterPro"/>
</dbReference>
<accession>A0A9X4BV77</accession>
<dbReference type="InterPro" id="IPR001962">
    <property type="entry name" value="Asn_synthase"/>
</dbReference>
<dbReference type="AlphaFoldDB" id="A0A9X4BV77"/>
<proteinExistence type="predicted"/>
<evidence type="ECO:0000259" key="1">
    <source>
        <dbReference type="Pfam" id="PF00733"/>
    </source>
</evidence>
<dbReference type="Pfam" id="PF00733">
    <property type="entry name" value="Asn_synthase"/>
    <property type="match status" value="1"/>
</dbReference>
<sequence>SARNGQTPKIQTRLSATTRHSALSGRVIQTFPKHVRIPLLSQPVMEACLRVPTWMCVSEGKNRSVARAAFADAIPHDVLNRRSKGSYLNFAGVVYKENRVQLRGFLMSGCLRSQGLLDVTALEEFFQRDFPPRDFSFLRIFYLCMFENWLRHQD</sequence>
<comment type="caution">
    <text evidence="2">The sequence shown here is derived from an EMBL/GenBank/DDBJ whole genome shotgun (WGS) entry which is preliminary data.</text>
</comment>
<name>A0A9X4BV77_9XANT</name>
<gene>
    <name evidence="2" type="ORF">NY667_20660</name>
</gene>
<reference evidence="2" key="2">
    <citation type="submission" date="2022-08" db="EMBL/GenBank/DDBJ databases">
        <authorList>
            <person name="Iruegas-Bocardo F."/>
            <person name="Weisberg A.J."/>
            <person name="Riutta E.R."/>
            <person name="Kilday K."/>
            <person name="Bonkowski J.C."/>
            <person name="Creswell T."/>
            <person name="Daughtrey M.L."/>
            <person name="Rane K."/>
            <person name="Grunwald N.J."/>
            <person name="Chang J.H."/>
            <person name="Putnam M.L."/>
        </authorList>
    </citation>
    <scope>NUCLEOTIDE SEQUENCE</scope>
    <source>
        <strain evidence="2">22-338</strain>
    </source>
</reference>
<evidence type="ECO:0000313" key="2">
    <source>
        <dbReference type="EMBL" id="MDC8640154.1"/>
    </source>
</evidence>
<organism evidence="2 3">
    <name type="scientific">Xanthomonas hortorum pv. hederae</name>
    <dbReference type="NCBI Taxonomy" id="453603"/>
    <lineage>
        <taxon>Bacteria</taxon>
        <taxon>Pseudomonadati</taxon>
        <taxon>Pseudomonadota</taxon>
        <taxon>Gammaproteobacteria</taxon>
        <taxon>Lysobacterales</taxon>
        <taxon>Lysobacteraceae</taxon>
        <taxon>Xanthomonas</taxon>
    </lineage>
</organism>
<dbReference type="SUPFAM" id="SSF52402">
    <property type="entry name" value="Adenine nucleotide alpha hydrolases-like"/>
    <property type="match status" value="1"/>
</dbReference>
<dbReference type="Proteomes" id="UP001140230">
    <property type="component" value="Unassembled WGS sequence"/>
</dbReference>
<feature type="domain" description="Asparagine synthetase" evidence="1">
    <location>
        <begin position="35"/>
        <end position="151"/>
    </location>
</feature>